<keyword evidence="2 5" id="KW-0812">Transmembrane</keyword>
<feature type="transmembrane region" description="Helical" evidence="5">
    <location>
        <begin position="56"/>
        <end position="84"/>
    </location>
</feature>
<feature type="transmembrane region" description="Helical" evidence="5">
    <location>
        <begin position="535"/>
        <end position="557"/>
    </location>
</feature>
<feature type="domain" description="ABC transmembrane type-1" evidence="6">
    <location>
        <begin position="366"/>
        <end position="556"/>
    </location>
</feature>
<feature type="transmembrane region" description="Helical" evidence="5">
    <location>
        <begin position="96"/>
        <end position="119"/>
    </location>
</feature>
<feature type="transmembrane region" description="Helical" evidence="5">
    <location>
        <begin position="480"/>
        <end position="501"/>
    </location>
</feature>
<comment type="similarity">
    <text evidence="5">Belongs to the binding-protein-dependent transport system permease family.</text>
</comment>
<evidence type="ECO:0000256" key="2">
    <source>
        <dbReference type="ARBA" id="ARBA00022692"/>
    </source>
</evidence>
<dbReference type="Gene3D" id="1.10.3720.10">
    <property type="entry name" value="MetI-like"/>
    <property type="match status" value="2"/>
</dbReference>
<dbReference type="OrthoDB" id="9806809at2"/>
<feature type="transmembrane region" description="Helical" evidence="5">
    <location>
        <begin position="131"/>
        <end position="151"/>
    </location>
</feature>
<gene>
    <name evidence="7" type="ORF">Cflav_PD3229</name>
</gene>
<feature type="transmembrane region" description="Helical" evidence="5">
    <location>
        <begin position="404"/>
        <end position="427"/>
    </location>
</feature>
<feature type="transmembrane region" description="Helical" evidence="5">
    <location>
        <begin position="233"/>
        <end position="255"/>
    </location>
</feature>
<comment type="caution">
    <text evidence="7">The sequence shown here is derived from an EMBL/GenBank/DDBJ whole genome shotgun (WGS) entry which is preliminary data.</text>
</comment>
<keyword evidence="8" id="KW-1185">Reference proteome</keyword>
<dbReference type="GO" id="GO:0055085">
    <property type="term" value="P:transmembrane transport"/>
    <property type="evidence" value="ECO:0007669"/>
    <property type="project" value="InterPro"/>
</dbReference>
<dbReference type="PANTHER" id="PTHR42744">
    <property type="entry name" value="BINDING-PROTEIN-DEPENDENT TRANSPORT SYSTEMS INNER MEMBRANE COMPONENT"/>
    <property type="match status" value="1"/>
</dbReference>
<dbReference type="PANTHER" id="PTHR42744:SF1">
    <property type="entry name" value="BINDING-PROTEIN-DEPENDENT TRANSPORT SYSTEMS INNER MEMBRANE COMPONENT"/>
    <property type="match status" value="1"/>
</dbReference>
<dbReference type="GO" id="GO:0005886">
    <property type="term" value="C:plasma membrane"/>
    <property type="evidence" value="ECO:0007669"/>
    <property type="project" value="UniProtKB-SubCell"/>
</dbReference>
<evidence type="ECO:0000256" key="3">
    <source>
        <dbReference type="ARBA" id="ARBA00022989"/>
    </source>
</evidence>
<evidence type="ECO:0000256" key="4">
    <source>
        <dbReference type="ARBA" id="ARBA00023136"/>
    </source>
</evidence>
<evidence type="ECO:0000313" key="8">
    <source>
        <dbReference type="Proteomes" id="UP000003688"/>
    </source>
</evidence>
<feature type="transmembrane region" description="Helical" evidence="5">
    <location>
        <begin position="16"/>
        <end position="36"/>
    </location>
</feature>
<reference evidence="7 8" key="1">
    <citation type="journal article" date="2011" name="J. Bacteriol.">
        <title>Genome sequence of 'Pedosphaera parvula' Ellin514, an aerobic Verrucomicrobial isolate from pasture soil.</title>
        <authorList>
            <person name="Kant R."/>
            <person name="van Passel M.W."/>
            <person name="Sangwan P."/>
            <person name="Palva A."/>
            <person name="Lucas S."/>
            <person name="Copeland A."/>
            <person name="Lapidus A."/>
            <person name="Glavina Del Rio T."/>
            <person name="Dalin E."/>
            <person name="Tice H."/>
            <person name="Bruce D."/>
            <person name="Goodwin L."/>
            <person name="Pitluck S."/>
            <person name="Chertkov O."/>
            <person name="Larimer F.W."/>
            <person name="Land M.L."/>
            <person name="Hauser L."/>
            <person name="Brettin T.S."/>
            <person name="Detter J.C."/>
            <person name="Han S."/>
            <person name="de Vos W.M."/>
            <person name="Janssen P.H."/>
            <person name="Smidt H."/>
        </authorList>
    </citation>
    <scope>NUCLEOTIDE SEQUENCE [LARGE SCALE GENOMIC DNA]</scope>
    <source>
        <strain evidence="7 8">Ellin514</strain>
    </source>
</reference>
<feature type="domain" description="ABC transmembrane type-1" evidence="6">
    <location>
        <begin position="60"/>
        <end position="259"/>
    </location>
</feature>
<dbReference type="Proteomes" id="UP000003688">
    <property type="component" value="Unassembled WGS sequence"/>
</dbReference>
<dbReference type="AlphaFoldDB" id="B9XIU3"/>
<accession>B9XIU3</accession>
<dbReference type="CDD" id="cd06261">
    <property type="entry name" value="TM_PBP2"/>
    <property type="match status" value="2"/>
</dbReference>
<evidence type="ECO:0000313" key="7">
    <source>
        <dbReference type="EMBL" id="EEF60170.1"/>
    </source>
</evidence>
<organism evidence="7 8">
    <name type="scientific">Pedosphaera parvula (strain Ellin514)</name>
    <dbReference type="NCBI Taxonomy" id="320771"/>
    <lineage>
        <taxon>Bacteria</taxon>
        <taxon>Pseudomonadati</taxon>
        <taxon>Verrucomicrobiota</taxon>
        <taxon>Pedosphaerae</taxon>
        <taxon>Pedosphaerales</taxon>
        <taxon>Pedosphaeraceae</taxon>
        <taxon>Pedosphaera</taxon>
    </lineage>
</organism>
<evidence type="ECO:0000256" key="1">
    <source>
        <dbReference type="ARBA" id="ARBA00004651"/>
    </source>
</evidence>
<dbReference type="InterPro" id="IPR000515">
    <property type="entry name" value="MetI-like"/>
</dbReference>
<dbReference type="Pfam" id="PF00528">
    <property type="entry name" value="BPD_transp_1"/>
    <property type="match status" value="2"/>
</dbReference>
<feature type="transmembrane region" description="Helical" evidence="5">
    <location>
        <begin position="369"/>
        <end position="392"/>
    </location>
</feature>
<feature type="transmembrane region" description="Helical" evidence="5">
    <location>
        <begin position="180"/>
        <end position="202"/>
    </location>
</feature>
<dbReference type="STRING" id="320771.Cflav_PD3229"/>
<feature type="transmembrane region" description="Helical" evidence="5">
    <location>
        <begin position="327"/>
        <end position="349"/>
    </location>
</feature>
<proteinExistence type="inferred from homology"/>
<evidence type="ECO:0000256" key="5">
    <source>
        <dbReference type="RuleBase" id="RU363032"/>
    </source>
</evidence>
<keyword evidence="3 5" id="KW-1133">Transmembrane helix</keyword>
<protein>
    <submittedName>
        <fullName evidence="7">Binding-protein-dependent transport systems inner membrane component</fullName>
    </submittedName>
</protein>
<dbReference type="InterPro" id="IPR035906">
    <property type="entry name" value="MetI-like_sf"/>
</dbReference>
<name>B9XIU3_PEDPL</name>
<evidence type="ECO:0000259" key="6">
    <source>
        <dbReference type="PROSITE" id="PS50928"/>
    </source>
</evidence>
<dbReference type="RefSeq" id="WP_007415736.1">
    <property type="nucleotide sequence ID" value="NZ_ABOX02000019.1"/>
</dbReference>
<dbReference type="PROSITE" id="PS50928">
    <property type="entry name" value="ABC_TM1"/>
    <property type="match status" value="2"/>
</dbReference>
<keyword evidence="5" id="KW-0813">Transport</keyword>
<sequence>MAFEISAPRPQRNFSWVDLAVLVGLVAVIYGITAVAREWSGQLQPVAEIHLDLRYLPLYTLFSLTRGVIAYVISFFFTMTYGYVAARVKGSERVMLPMLDILQSIPVLGFLPGFVLGLIHLFPHRNLGLEIASVLMIFTGQVWNMTFSFYYSLKSVPEELNAVARLSKLTWWQRFLRLDLSYAASGLVWNSMLSMAGGWFFLTVSEAFVLGSHDFRLPGLGSYMSLAIEQGNVTAQVMGVVAMGSMIVFLDQLVWRPVVAWSQKFSDEDASTRGGTESWLWDRVRRSRLWGPFVRSLSKLLPRANKMLSAGLPQPQSRSQKRVFAQILKWFFVIAALSGAIFAGIKYFQLLHSLSKADWKSILLSTAMTFGRVIAAVALASLWTIPVGVMIGRNPRWSRAMQPIIQMVASFPAPMLFPIVVALVLSLGGGLGIGSVFLLLLGTQWYVLFNVISGSSAIPRELWEVSRLKRLSLSARWRKLILPGIFPSLLTGWITAMGGAWNASIVAEYMKYKGQTLSTIGLGALISQATDEGRFALLGAAVGVMSFTVVLVNRLVWRPLTHQAQTRYSLDN</sequence>
<feature type="transmembrane region" description="Helical" evidence="5">
    <location>
        <begin position="433"/>
        <end position="459"/>
    </location>
</feature>
<dbReference type="EMBL" id="ABOX02000019">
    <property type="protein sequence ID" value="EEF60170.1"/>
    <property type="molecule type" value="Genomic_DNA"/>
</dbReference>
<dbReference type="SUPFAM" id="SSF161098">
    <property type="entry name" value="MetI-like"/>
    <property type="match status" value="2"/>
</dbReference>
<comment type="subcellular location">
    <subcellularLocation>
        <location evidence="1 5">Cell membrane</location>
        <topology evidence="1 5">Multi-pass membrane protein</topology>
    </subcellularLocation>
</comment>
<keyword evidence="4 5" id="KW-0472">Membrane</keyword>